<dbReference type="AlphaFoldDB" id="A0A9K3PU50"/>
<dbReference type="PANTHER" id="PTHR13132:SF29">
    <property type="entry name" value="ALPHA-(1,6)-FUCOSYLTRANSFERASE"/>
    <property type="match status" value="1"/>
</dbReference>
<dbReference type="EMBL" id="JAGRRH010000013">
    <property type="protein sequence ID" value="KAG7359905.1"/>
    <property type="molecule type" value="Genomic_DNA"/>
</dbReference>
<accession>A0A9K3PU50</accession>
<reference evidence="1" key="1">
    <citation type="journal article" date="2021" name="Sci. Rep.">
        <title>Diploid genomic architecture of Nitzschia inconspicua, an elite biomass production diatom.</title>
        <authorList>
            <person name="Oliver A."/>
            <person name="Podell S."/>
            <person name="Pinowska A."/>
            <person name="Traller J.C."/>
            <person name="Smith S.R."/>
            <person name="McClure R."/>
            <person name="Beliaev A."/>
            <person name="Bohutskyi P."/>
            <person name="Hill E.A."/>
            <person name="Rabines A."/>
            <person name="Zheng H."/>
            <person name="Allen L.Z."/>
            <person name="Kuo A."/>
            <person name="Grigoriev I.V."/>
            <person name="Allen A.E."/>
            <person name="Hazlebeck D."/>
            <person name="Allen E.E."/>
        </authorList>
    </citation>
    <scope>NUCLEOTIDE SEQUENCE</scope>
    <source>
        <strain evidence="1">Hildebrandi</strain>
    </source>
</reference>
<dbReference type="PANTHER" id="PTHR13132">
    <property type="entry name" value="ALPHA- 1,6 -FUCOSYLTRANSFERASE"/>
    <property type="match status" value="1"/>
</dbReference>
<protein>
    <submittedName>
        <fullName evidence="1">Uncharacterized protein</fullName>
    </submittedName>
</protein>
<evidence type="ECO:0000313" key="2">
    <source>
        <dbReference type="Proteomes" id="UP000693970"/>
    </source>
</evidence>
<keyword evidence="2" id="KW-1185">Reference proteome</keyword>
<comment type="caution">
    <text evidence="1">The sequence shown here is derived from an EMBL/GenBank/DDBJ whole genome shotgun (WGS) entry which is preliminary data.</text>
</comment>
<organism evidence="1 2">
    <name type="scientific">Nitzschia inconspicua</name>
    <dbReference type="NCBI Taxonomy" id="303405"/>
    <lineage>
        <taxon>Eukaryota</taxon>
        <taxon>Sar</taxon>
        <taxon>Stramenopiles</taxon>
        <taxon>Ochrophyta</taxon>
        <taxon>Bacillariophyta</taxon>
        <taxon>Bacillariophyceae</taxon>
        <taxon>Bacillariophycidae</taxon>
        <taxon>Bacillariales</taxon>
        <taxon>Bacillariaceae</taxon>
        <taxon>Nitzschia</taxon>
    </lineage>
</organism>
<evidence type="ECO:0000313" key="1">
    <source>
        <dbReference type="EMBL" id="KAG7359905.1"/>
    </source>
</evidence>
<gene>
    <name evidence="1" type="ORF">IV203_035003</name>
</gene>
<dbReference type="GO" id="GO:0006487">
    <property type="term" value="P:protein N-linked glycosylation"/>
    <property type="evidence" value="ECO:0007669"/>
    <property type="project" value="TreeGrafter"/>
</dbReference>
<reference evidence="1" key="2">
    <citation type="submission" date="2021-04" db="EMBL/GenBank/DDBJ databases">
        <authorList>
            <person name="Podell S."/>
        </authorList>
    </citation>
    <scope>NUCLEOTIDE SEQUENCE</scope>
    <source>
        <strain evidence="1">Hildebrandi</strain>
    </source>
</reference>
<dbReference type="Proteomes" id="UP000693970">
    <property type="component" value="Unassembled WGS sequence"/>
</dbReference>
<dbReference type="OrthoDB" id="46632at2759"/>
<name>A0A9K3PU50_9STRA</name>
<dbReference type="GO" id="GO:0046921">
    <property type="term" value="F:alpha-(1-&gt;6)-fucosyltransferase activity"/>
    <property type="evidence" value="ECO:0007669"/>
    <property type="project" value="TreeGrafter"/>
</dbReference>
<proteinExistence type="predicted"/>
<sequence>MAPSTPKTGRYKARKWLLSSVVLTILGVSRLFLVQNPSLQNVDRSLWESLASTAINHVDQISIMEGYPSLQCLRHTPQQIQHGRMAGSIPNQTILQHATATHCGRLRRQWWHNPVLSDYAQSIQRHQSNCTLPLATHFMDNTFGLGSHLLLWGQAMCNAMENGHRLQSYTSSPWIWSDQNHCDPNANITSPMHCYFPNSEQLCLNDRTRTIPSSINVSDPRQQNEWCQLVKNASQEEEKEYIRAASTEFIFQQISPLVIQEAQRQIGLIFPGGVVPEDLVTVHIRWGDKFWEMDLVSIEEYIHAINELLQRHHGMTPHKNTIIKAANIYLATEDPRAYQEFMQAKPPEWNVYADITLQEIDAFRPRKGNRASWAARNTKGRSGLIALGSLLVAMEANLFVLTTKSNWSTLMNQLRTQVVDPRCGNCTDMLDLRPGNW</sequence>